<evidence type="ECO:0000256" key="1">
    <source>
        <dbReference type="ARBA" id="ARBA00023125"/>
    </source>
</evidence>
<name>A0ABW9Y8N7_9RHOB</name>
<dbReference type="Pfam" id="PF00436">
    <property type="entry name" value="SSB"/>
    <property type="match status" value="1"/>
</dbReference>
<comment type="caution">
    <text evidence="3">Lacks conserved residue(s) required for the propagation of feature annotation.</text>
</comment>
<sequence>MAGSVNKVIIIGNLGRDPEVRSFQNGGKVVNLRIATSETWRDRNSGERKERTEWHSVAIFNEALAKIAEQYLRKGSTVYIEGALETRKWQDQSGQDRYTTEIVLRPYNGNLTLLGGRGEGGSGGGASGGGDYGGYDDYQGGGASSGGGGYSGGGRSGGGAPAGGRSDMDDEIPF</sequence>
<evidence type="ECO:0000313" key="6">
    <source>
        <dbReference type="EMBL" id="NBE08875.1"/>
    </source>
</evidence>
<feature type="region of interest" description="Disordered" evidence="5">
    <location>
        <begin position="121"/>
        <end position="174"/>
    </location>
</feature>
<dbReference type="GO" id="GO:0003677">
    <property type="term" value="F:DNA binding"/>
    <property type="evidence" value="ECO:0007669"/>
    <property type="project" value="UniProtKB-KW"/>
</dbReference>
<accession>A0ABW9Y8N7</accession>
<dbReference type="Gene3D" id="2.40.50.140">
    <property type="entry name" value="Nucleic acid-binding proteins"/>
    <property type="match status" value="1"/>
</dbReference>
<evidence type="ECO:0000256" key="3">
    <source>
        <dbReference type="HAMAP-Rule" id="MF_00984"/>
    </source>
</evidence>
<keyword evidence="3" id="KW-0234">DNA repair</keyword>
<dbReference type="EMBL" id="JAAATW010000003">
    <property type="protein sequence ID" value="NBE08875.1"/>
    <property type="molecule type" value="Genomic_DNA"/>
</dbReference>
<dbReference type="Proteomes" id="UP001517376">
    <property type="component" value="Unassembled WGS sequence"/>
</dbReference>
<evidence type="ECO:0000313" key="7">
    <source>
        <dbReference type="Proteomes" id="UP001517376"/>
    </source>
</evidence>
<dbReference type="InterPro" id="IPR011344">
    <property type="entry name" value="ssDNA-bd"/>
</dbReference>
<gene>
    <name evidence="6" type="primary">ssb</name>
    <name evidence="6" type="ORF">GU920_15140</name>
</gene>
<evidence type="ECO:0000256" key="4">
    <source>
        <dbReference type="RuleBase" id="RU000524"/>
    </source>
</evidence>
<evidence type="ECO:0000256" key="2">
    <source>
        <dbReference type="ARBA" id="ARBA00023172"/>
    </source>
</evidence>
<dbReference type="CDD" id="cd04496">
    <property type="entry name" value="SSB_OBF"/>
    <property type="match status" value="1"/>
</dbReference>
<dbReference type="HAMAP" id="MF_00984">
    <property type="entry name" value="SSB"/>
    <property type="match status" value="1"/>
</dbReference>
<protein>
    <recommendedName>
        <fullName evidence="3 4">Single-stranded DNA-binding protein</fullName>
        <shortName evidence="3">SSB</shortName>
    </recommendedName>
</protein>
<feature type="compositionally biased region" description="Gly residues" evidence="5">
    <location>
        <begin position="121"/>
        <end position="162"/>
    </location>
</feature>
<keyword evidence="2 3" id="KW-0233">DNA recombination</keyword>
<dbReference type="InterPro" id="IPR012340">
    <property type="entry name" value="NA-bd_OB-fold"/>
</dbReference>
<comment type="function">
    <text evidence="3">Plays an important role in DNA replication, recombination and repair. Binds to ssDNA and to an array of partner proteins to recruit them to their sites of action during DNA metabolism.</text>
</comment>
<dbReference type="RefSeq" id="WP_161767903.1">
    <property type="nucleotide sequence ID" value="NZ_JAAATW010000003.1"/>
</dbReference>
<dbReference type="InterPro" id="IPR000424">
    <property type="entry name" value="Primosome_PriB/ssb"/>
</dbReference>
<dbReference type="PANTHER" id="PTHR10302:SF27">
    <property type="entry name" value="SINGLE-STRANDED DNA-BINDING PROTEIN"/>
    <property type="match status" value="1"/>
</dbReference>
<comment type="caution">
    <text evidence="6">The sequence shown here is derived from an EMBL/GenBank/DDBJ whole genome shotgun (WGS) entry which is preliminary data.</text>
</comment>
<keyword evidence="3" id="KW-0235">DNA replication</keyword>
<evidence type="ECO:0000256" key="5">
    <source>
        <dbReference type="SAM" id="MobiDB-lite"/>
    </source>
</evidence>
<comment type="subunit">
    <text evidence="3">Homotetramer.</text>
</comment>
<proteinExistence type="inferred from homology"/>
<dbReference type="PANTHER" id="PTHR10302">
    <property type="entry name" value="SINGLE-STRANDED DNA-BINDING PROTEIN"/>
    <property type="match status" value="1"/>
</dbReference>
<keyword evidence="1 3" id="KW-0238">DNA-binding</keyword>
<reference evidence="7" key="1">
    <citation type="submission" date="2020-01" db="EMBL/GenBank/DDBJ databases">
        <title>Sphingomonas sp. strain CSW-10.</title>
        <authorList>
            <person name="Chen W.-M."/>
        </authorList>
    </citation>
    <scope>NUCLEOTIDE SEQUENCE [LARGE SCALE GENOMIC DNA]</scope>
    <source>
        <strain evidence="7">CCP-1</strain>
    </source>
</reference>
<dbReference type="PROSITE" id="PS50935">
    <property type="entry name" value="SSB"/>
    <property type="match status" value="1"/>
</dbReference>
<organism evidence="6 7">
    <name type="scientific">Paragemmobacter ruber</name>
    <dbReference type="NCBI Taxonomy" id="1985673"/>
    <lineage>
        <taxon>Bacteria</taxon>
        <taxon>Pseudomonadati</taxon>
        <taxon>Pseudomonadota</taxon>
        <taxon>Alphaproteobacteria</taxon>
        <taxon>Rhodobacterales</taxon>
        <taxon>Paracoccaceae</taxon>
        <taxon>Paragemmobacter</taxon>
    </lineage>
</organism>
<keyword evidence="3" id="KW-0227">DNA damage</keyword>
<dbReference type="NCBIfam" id="TIGR00621">
    <property type="entry name" value="ssb"/>
    <property type="match status" value="1"/>
</dbReference>
<dbReference type="SUPFAM" id="SSF50249">
    <property type="entry name" value="Nucleic acid-binding proteins"/>
    <property type="match status" value="1"/>
</dbReference>
<feature type="short sequence motif" description="Important for interaction with partner proteins" evidence="3">
    <location>
        <begin position="169"/>
        <end position="174"/>
    </location>
</feature>
<keyword evidence="7" id="KW-1185">Reference proteome</keyword>